<comment type="subcellular location">
    <subcellularLocation>
        <location evidence="1 9">Cell inner membrane</location>
        <topology evidence="1 9">Multi-pass membrane protein</topology>
    </subcellularLocation>
</comment>
<keyword evidence="5 9" id="KW-0812">Transmembrane</keyword>
<evidence type="ECO:0000256" key="4">
    <source>
        <dbReference type="ARBA" id="ARBA00022519"/>
    </source>
</evidence>
<feature type="transmembrane region" description="Helical" evidence="9">
    <location>
        <begin position="90"/>
        <end position="111"/>
    </location>
</feature>
<dbReference type="AlphaFoldDB" id="A0A1H2VNL6"/>
<evidence type="ECO:0000256" key="3">
    <source>
        <dbReference type="ARBA" id="ARBA00022475"/>
    </source>
</evidence>
<dbReference type="PANTHER" id="PTHR35011:SF10">
    <property type="entry name" value="TRAP TRANSPORTER SMALL PERMEASE PROTEIN"/>
    <property type="match status" value="1"/>
</dbReference>
<dbReference type="RefSeq" id="WP_176954658.1">
    <property type="nucleotide sequence ID" value="NZ_FNMZ01000002.1"/>
</dbReference>
<evidence type="ECO:0000256" key="7">
    <source>
        <dbReference type="ARBA" id="ARBA00023136"/>
    </source>
</evidence>
<keyword evidence="3" id="KW-1003">Cell membrane</keyword>
<keyword evidence="7 9" id="KW-0472">Membrane</keyword>
<evidence type="ECO:0000256" key="5">
    <source>
        <dbReference type="ARBA" id="ARBA00022692"/>
    </source>
</evidence>
<dbReference type="InterPro" id="IPR007387">
    <property type="entry name" value="TRAP_DctQ"/>
</dbReference>
<reference evidence="11 12" key="1">
    <citation type="submission" date="2016-10" db="EMBL/GenBank/DDBJ databases">
        <authorList>
            <person name="de Groot N.N."/>
        </authorList>
    </citation>
    <scope>NUCLEOTIDE SEQUENCE [LARGE SCALE GENOMIC DNA]</scope>
    <source>
        <strain evidence="11 12">DSM 17890</strain>
    </source>
</reference>
<comment type="similarity">
    <text evidence="8 9">Belongs to the TRAP transporter small permease family.</text>
</comment>
<dbReference type="PANTHER" id="PTHR35011">
    <property type="entry name" value="2,3-DIKETO-L-GULONATE TRAP TRANSPORTER SMALL PERMEASE PROTEIN YIAM"/>
    <property type="match status" value="1"/>
</dbReference>
<dbReference type="Proteomes" id="UP000199118">
    <property type="component" value="Unassembled WGS sequence"/>
</dbReference>
<comment type="subunit">
    <text evidence="9">The complex comprises the extracytoplasmic solute receptor protein and the two transmembrane proteins.</text>
</comment>
<gene>
    <name evidence="11" type="ORF">SAMN05444336_102118</name>
</gene>
<organism evidence="11 12">
    <name type="scientific">Albimonas donghaensis</name>
    <dbReference type="NCBI Taxonomy" id="356660"/>
    <lineage>
        <taxon>Bacteria</taxon>
        <taxon>Pseudomonadati</taxon>
        <taxon>Pseudomonadota</taxon>
        <taxon>Alphaproteobacteria</taxon>
        <taxon>Rhodobacterales</taxon>
        <taxon>Paracoccaceae</taxon>
        <taxon>Albimonas</taxon>
    </lineage>
</organism>
<comment type="function">
    <text evidence="9">Part of the tripartite ATP-independent periplasmic (TRAP) transport system.</text>
</comment>
<evidence type="ECO:0000256" key="8">
    <source>
        <dbReference type="ARBA" id="ARBA00038436"/>
    </source>
</evidence>
<dbReference type="InterPro" id="IPR055348">
    <property type="entry name" value="DctQ"/>
</dbReference>
<dbReference type="GO" id="GO:0005886">
    <property type="term" value="C:plasma membrane"/>
    <property type="evidence" value="ECO:0007669"/>
    <property type="project" value="UniProtKB-SubCell"/>
</dbReference>
<dbReference type="GO" id="GO:0015740">
    <property type="term" value="P:C4-dicarboxylate transport"/>
    <property type="evidence" value="ECO:0007669"/>
    <property type="project" value="TreeGrafter"/>
</dbReference>
<evidence type="ECO:0000256" key="2">
    <source>
        <dbReference type="ARBA" id="ARBA00022448"/>
    </source>
</evidence>
<evidence type="ECO:0000256" key="9">
    <source>
        <dbReference type="RuleBase" id="RU369079"/>
    </source>
</evidence>
<sequence>MKAIDRMIDLLSFVFMAIAAIALTLMMGHVTVDVAGKYLLNAPVPVTLEMVSNYYMVAVVFLPLAAVEKVNGHIHVELIYSALPRVGRRVLDVAAHALALGFFAMLMRYSWVSAVRKFEVGEFIMGTYPIIIWPSRFLVPLGCGLIAAFLVLRLVRAVIRLVRADLDDTDAENAALAGGGH</sequence>
<evidence type="ECO:0000256" key="6">
    <source>
        <dbReference type="ARBA" id="ARBA00022989"/>
    </source>
</evidence>
<accession>A0A1H2VNL6</accession>
<dbReference type="GO" id="GO:0022857">
    <property type="term" value="F:transmembrane transporter activity"/>
    <property type="evidence" value="ECO:0007669"/>
    <property type="project" value="UniProtKB-UniRule"/>
</dbReference>
<keyword evidence="2 9" id="KW-0813">Transport</keyword>
<keyword evidence="4 9" id="KW-0997">Cell inner membrane</keyword>
<keyword evidence="12" id="KW-1185">Reference proteome</keyword>
<dbReference type="Pfam" id="PF04290">
    <property type="entry name" value="DctQ"/>
    <property type="match status" value="1"/>
</dbReference>
<proteinExistence type="inferred from homology"/>
<feature type="transmembrane region" description="Helical" evidence="9">
    <location>
        <begin position="12"/>
        <end position="32"/>
    </location>
</feature>
<feature type="domain" description="Tripartite ATP-independent periplasmic transporters DctQ component" evidence="10">
    <location>
        <begin position="26"/>
        <end position="158"/>
    </location>
</feature>
<name>A0A1H2VNL6_9RHOB</name>
<evidence type="ECO:0000313" key="12">
    <source>
        <dbReference type="Proteomes" id="UP000199118"/>
    </source>
</evidence>
<evidence type="ECO:0000313" key="11">
    <source>
        <dbReference type="EMBL" id="SDW69564.1"/>
    </source>
</evidence>
<evidence type="ECO:0000256" key="1">
    <source>
        <dbReference type="ARBA" id="ARBA00004429"/>
    </source>
</evidence>
<keyword evidence="6 9" id="KW-1133">Transmembrane helix</keyword>
<evidence type="ECO:0000259" key="10">
    <source>
        <dbReference type="Pfam" id="PF04290"/>
    </source>
</evidence>
<protein>
    <recommendedName>
        <fullName evidence="9">TRAP transporter small permease protein</fullName>
    </recommendedName>
</protein>
<dbReference type="STRING" id="356660.SAMN05444336_102118"/>
<feature type="transmembrane region" description="Helical" evidence="9">
    <location>
        <begin position="52"/>
        <end position="70"/>
    </location>
</feature>
<feature type="transmembrane region" description="Helical" evidence="9">
    <location>
        <begin position="131"/>
        <end position="155"/>
    </location>
</feature>
<dbReference type="EMBL" id="FNMZ01000002">
    <property type="protein sequence ID" value="SDW69564.1"/>
    <property type="molecule type" value="Genomic_DNA"/>
</dbReference>